<keyword evidence="1" id="KW-0472">Membrane</keyword>
<dbReference type="EMBL" id="CP008746">
    <property type="protein sequence ID" value="AKJ38108.1"/>
    <property type="molecule type" value="Genomic_DNA"/>
</dbReference>
<evidence type="ECO:0000313" key="3">
    <source>
        <dbReference type="EMBL" id="AKJ38108.1"/>
    </source>
</evidence>
<dbReference type="GeneID" id="62648796"/>
<reference evidence="4" key="1">
    <citation type="submission" date="2014-06" db="EMBL/GenBank/DDBJ databases">
        <title>The complete genome sequence of Methanosarcina barkeri CM1.</title>
        <authorList>
            <consortium name="Pastoral Greenhouse Gas Research Consortium"/>
            <person name="Lambie S.C."/>
            <person name="Leahy S.C."/>
            <person name="Kelly W.J."/>
            <person name="Li D."/>
            <person name="Reilly K."/>
            <person name="Attwood G.T."/>
            <person name="Altermann E."/>
        </authorList>
    </citation>
    <scope>NUCLEOTIDE SEQUENCE [LARGE SCALE GENOMIC DNA]</scope>
    <source>
        <strain evidence="4">CM1</strain>
    </source>
</reference>
<dbReference type="RefSeq" id="WP_203397931.1">
    <property type="nucleotide sequence ID" value="NZ_CP008746.1"/>
</dbReference>
<sequence length="259" mass="31161">MVTRKQNNRYYNQRSYRSYKKGISNRDKLVIVLICLYFILKILKEIMQIIVTYYYVFIALALISLIICYIRYNHRFTNIGSTDSEKNAENCYHSEEQLSPDAYQNELDVESENVEKGNKFERYVVDKFDDKLFSIVEWTTDMCRKHNRYVESDCNPDLVVRDRTTNETFCVECKYRSRLINGFFNWSYPDQIDRYFSYSRDRKIPFYVVLGLGGNPDFPIEVFCVPLQEAKNPQIHIDMLRKYYHDQQRDFIWINGVLK</sequence>
<dbReference type="PATRIC" id="fig|796385.3.peg.1315"/>
<keyword evidence="1" id="KW-1133">Transmembrane helix</keyword>
<dbReference type="InterPro" id="IPR019080">
    <property type="entry name" value="YqaJ_viral_recombinase"/>
</dbReference>
<gene>
    <name evidence="3" type="ORF">MCM1_1048</name>
</gene>
<accession>A0A0G3CDX3</accession>
<feature type="transmembrane region" description="Helical" evidence="1">
    <location>
        <begin position="29"/>
        <end position="47"/>
    </location>
</feature>
<feature type="domain" description="YqaJ viral recombinase" evidence="2">
    <location>
        <begin position="103"/>
        <end position="194"/>
    </location>
</feature>
<organism evidence="3 4">
    <name type="scientific">Methanosarcina barkeri CM1</name>
    <dbReference type="NCBI Taxonomy" id="796385"/>
    <lineage>
        <taxon>Archaea</taxon>
        <taxon>Methanobacteriati</taxon>
        <taxon>Methanobacteriota</taxon>
        <taxon>Stenosarchaea group</taxon>
        <taxon>Methanomicrobia</taxon>
        <taxon>Methanosarcinales</taxon>
        <taxon>Methanosarcinaceae</taxon>
        <taxon>Methanosarcina</taxon>
    </lineage>
</organism>
<dbReference type="Pfam" id="PF09588">
    <property type="entry name" value="YqaJ"/>
    <property type="match status" value="1"/>
</dbReference>
<name>A0A0G3CDX3_METBA</name>
<evidence type="ECO:0000256" key="1">
    <source>
        <dbReference type="SAM" id="Phobius"/>
    </source>
</evidence>
<proteinExistence type="predicted"/>
<evidence type="ECO:0000313" key="4">
    <source>
        <dbReference type="Proteomes" id="UP000035331"/>
    </source>
</evidence>
<dbReference type="Proteomes" id="UP000035331">
    <property type="component" value="Chromosome"/>
</dbReference>
<keyword evidence="1" id="KW-0812">Transmembrane</keyword>
<evidence type="ECO:0000259" key="2">
    <source>
        <dbReference type="Pfam" id="PF09588"/>
    </source>
</evidence>
<feature type="transmembrane region" description="Helical" evidence="1">
    <location>
        <begin position="53"/>
        <end position="72"/>
    </location>
</feature>
<protein>
    <recommendedName>
        <fullName evidence="2">YqaJ viral recombinase domain-containing protein</fullName>
    </recommendedName>
</protein>
<reference evidence="3 4" key="2">
    <citation type="journal article" date="2015" name="Stand. Genomic Sci.">
        <title>The complete genome sequence of the rumen methanogen Methanosarcina barkeri CM1.</title>
        <authorList>
            <person name="Lambie S.C."/>
            <person name="Kelly W.J."/>
            <person name="Leahy S.C."/>
            <person name="Li D."/>
            <person name="Reilly K."/>
            <person name="McAllister T.A."/>
            <person name="Valle E.R."/>
            <person name="Attwood G.T."/>
            <person name="Altermann E."/>
        </authorList>
    </citation>
    <scope>NUCLEOTIDE SEQUENCE [LARGE SCALE GENOMIC DNA]</scope>
    <source>
        <strain evidence="3 4">CM1</strain>
    </source>
</reference>
<dbReference type="AlphaFoldDB" id="A0A0G3CDX3"/>